<protein>
    <submittedName>
        <fullName evidence="9">RsmF rRNA methyltransferase first C-terminal domain-containing protein</fullName>
    </submittedName>
</protein>
<keyword evidence="4 6" id="KW-0949">S-adenosyl-L-methionine</keyword>
<evidence type="ECO:0000256" key="4">
    <source>
        <dbReference type="ARBA" id="ARBA00022691"/>
    </source>
</evidence>
<comment type="similarity">
    <text evidence="6">Belongs to the class I-like SAM-binding methyltransferase superfamily. RsmB/NOP family.</text>
</comment>
<name>A0ABY7WR14_9LACO</name>
<dbReference type="InterPro" id="IPR029063">
    <property type="entry name" value="SAM-dependent_MTases_sf"/>
</dbReference>
<dbReference type="EMBL" id="CP117884">
    <property type="protein sequence ID" value="WDF81504.1"/>
    <property type="molecule type" value="Genomic_DNA"/>
</dbReference>
<evidence type="ECO:0000313" key="9">
    <source>
        <dbReference type="EMBL" id="WDF81504.1"/>
    </source>
</evidence>
<gene>
    <name evidence="9" type="ORF">PQ472_06070</name>
</gene>
<sequence>MQLPNDFVTKYTQLLGETEAKAFLASYNQPANSGFRLNPLKPDPKNVTLSLDEPINYSPYGYVGKVDGNAIDHVSGYVYSQEPSAQLVGAVANAQPGQTVLDLCAAPGGKSTYLAGAMANQGVLVSNEINLGRARVLGSNIERWGARNVIVTNHDPASLAKVLPEAFDMILVDAPCSGEGMFRKDPDAMSYWSLDYPASCATRQREILTEAIKMLKPGGTLVYSTCTFAPEEDEQMMAWLLDHSDLSISPITHMAGMSSARPEWADGRPELAGAVRLWPHKQLGEGHFVCRLTRPGVASEPAPRKKNKKSRGKQAAGDSAVSRDERTLWQDWAQANLTQTLTGTLTKQGEQLYLLPNNAPDISQLRVVRPGLHLGTLKKNRFEPSHSLATALLPEQFNLTVAVNDDEYQHYRHGETLQRPDLHGKSSVLLTNADKGFAIGRLVNGTIKNIYPKGLRV</sequence>
<dbReference type="Proteomes" id="UP001220377">
    <property type="component" value="Chromosome"/>
</dbReference>
<feature type="active site" description="Nucleophile" evidence="6">
    <location>
        <position position="226"/>
    </location>
</feature>
<dbReference type="InterPro" id="IPR023267">
    <property type="entry name" value="RCMT"/>
</dbReference>
<proteinExistence type="inferred from homology"/>
<dbReference type="InterPro" id="IPR031340">
    <property type="entry name" value="RsmF_methylt_CI"/>
</dbReference>
<dbReference type="PANTHER" id="PTHR22807">
    <property type="entry name" value="NOP2 YEAST -RELATED NOL1/NOP2/FMU SUN DOMAIN-CONTAINING"/>
    <property type="match status" value="1"/>
</dbReference>
<evidence type="ECO:0000256" key="6">
    <source>
        <dbReference type="PROSITE-ProRule" id="PRU01023"/>
    </source>
</evidence>
<evidence type="ECO:0000259" key="8">
    <source>
        <dbReference type="PROSITE" id="PS51686"/>
    </source>
</evidence>
<evidence type="ECO:0000313" key="10">
    <source>
        <dbReference type="Proteomes" id="UP001220377"/>
    </source>
</evidence>
<dbReference type="GO" id="GO:0008168">
    <property type="term" value="F:methyltransferase activity"/>
    <property type="evidence" value="ECO:0007669"/>
    <property type="project" value="UniProtKB-KW"/>
</dbReference>
<evidence type="ECO:0000256" key="1">
    <source>
        <dbReference type="ARBA" id="ARBA00022490"/>
    </source>
</evidence>
<keyword evidence="1" id="KW-0963">Cytoplasm</keyword>
<organism evidence="9 10">
    <name type="scientific">Lacticaseibacillus pabuli</name>
    <dbReference type="NCBI Taxonomy" id="3025672"/>
    <lineage>
        <taxon>Bacteria</taxon>
        <taxon>Bacillati</taxon>
        <taxon>Bacillota</taxon>
        <taxon>Bacilli</taxon>
        <taxon>Lactobacillales</taxon>
        <taxon>Lactobacillaceae</taxon>
        <taxon>Lacticaseibacillus</taxon>
    </lineage>
</organism>
<evidence type="ECO:0000256" key="5">
    <source>
        <dbReference type="ARBA" id="ARBA00022884"/>
    </source>
</evidence>
<dbReference type="Pfam" id="PF01189">
    <property type="entry name" value="Methyltr_RsmB-F"/>
    <property type="match status" value="1"/>
</dbReference>
<dbReference type="SUPFAM" id="SSF53335">
    <property type="entry name" value="S-adenosyl-L-methionine-dependent methyltransferases"/>
    <property type="match status" value="1"/>
</dbReference>
<keyword evidence="5 6" id="KW-0694">RNA-binding</keyword>
<dbReference type="PROSITE" id="PS51686">
    <property type="entry name" value="SAM_MT_RSMB_NOP"/>
    <property type="match status" value="1"/>
</dbReference>
<dbReference type="CDD" id="cd21147">
    <property type="entry name" value="RsmF_methylt_CTD1"/>
    <property type="match status" value="1"/>
</dbReference>
<evidence type="ECO:0000256" key="7">
    <source>
        <dbReference type="SAM" id="MobiDB-lite"/>
    </source>
</evidence>
<feature type="binding site" evidence="6">
    <location>
        <position position="173"/>
    </location>
    <ligand>
        <name>S-adenosyl-L-methionine</name>
        <dbReference type="ChEBI" id="CHEBI:59789"/>
    </ligand>
</feature>
<dbReference type="InterPro" id="IPR031341">
    <property type="entry name" value="Methyltr_RsmF_N"/>
</dbReference>
<feature type="binding site" evidence="6">
    <location>
        <position position="155"/>
    </location>
    <ligand>
        <name>S-adenosyl-L-methionine</name>
        <dbReference type="ChEBI" id="CHEBI:59789"/>
    </ligand>
</feature>
<evidence type="ECO:0000256" key="3">
    <source>
        <dbReference type="ARBA" id="ARBA00022679"/>
    </source>
</evidence>
<feature type="domain" description="SAM-dependent MTase RsmB/NOP-type" evidence="8">
    <location>
        <begin position="1"/>
        <end position="295"/>
    </location>
</feature>
<evidence type="ECO:0000256" key="2">
    <source>
        <dbReference type="ARBA" id="ARBA00022603"/>
    </source>
</evidence>
<dbReference type="Gene3D" id="3.40.50.150">
    <property type="entry name" value="Vaccinia Virus protein VP39"/>
    <property type="match status" value="1"/>
</dbReference>
<dbReference type="InterPro" id="IPR049560">
    <property type="entry name" value="MeTrfase_RsmB-F_NOP2_cat"/>
</dbReference>
<reference evidence="9 10" key="1">
    <citation type="submission" date="2023-02" db="EMBL/GenBank/DDBJ databases">
        <title>Genome sequence of Lacticaseibacillus sp. KACC 23028.</title>
        <authorList>
            <person name="Kim S."/>
            <person name="Heo J."/>
            <person name="Kwon S.-W."/>
        </authorList>
    </citation>
    <scope>NUCLEOTIDE SEQUENCE [LARGE SCALE GENOMIC DNA]</scope>
    <source>
        <strain evidence="9 10">KACC 23028</strain>
    </source>
</reference>
<feature type="binding site" evidence="6">
    <location>
        <begin position="104"/>
        <end position="110"/>
    </location>
    <ligand>
        <name>S-adenosyl-L-methionine</name>
        <dbReference type="ChEBI" id="CHEBI:59789"/>
    </ligand>
</feature>
<keyword evidence="3 6" id="KW-0808">Transferase</keyword>
<feature type="binding site" evidence="6">
    <location>
        <position position="128"/>
    </location>
    <ligand>
        <name>S-adenosyl-L-methionine</name>
        <dbReference type="ChEBI" id="CHEBI:59789"/>
    </ligand>
</feature>
<accession>A0ABY7WR14</accession>
<feature type="region of interest" description="Disordered" evidence="7">
    <location>
        <begin position="294"/>
        <end position="322"/>
    </location>
</feature>
<dbReference type="PANTHER" id="PTHR22807:SF30">
    <property type="entry name" value="28S RRNA (CYTOSINE(4447)-C(5))-METHYLTRANSFERASE-RELATED"/>
    <property type="match status" value="1"/>
</dbReference>
<dbReference type="Pfam" id="PF17125">
    <property type="entry name" value="Methyltr_RsmF_N"/>
    <property type="match status" value="1"/>
</dbReference>
<dbReference type="CDD" id="cd02440">
    <property type="entry name" value="AdoMet_MTases"/>
    <property type="match status" value="1"/>
</dbReference>
<dbReference type="RefSeq" id="WP_274258327.1">
    <property type="nucleotide sequence ID" value="NZ_CP117884.1"/>
</dbReference>
<keyword evidence="10" id="KW-1185">Reference proteome</keyword>
<dbReference type="PRINTS" id="PR02008">
    <property type="entry name" value="RCMTFAMILY"/>
</dbReference>
<dbReference type="InterPro" id="IPR001678">
    <property type="entry name" value="MeTrfase_RsmB-F_NOP2_dom"/>
</dbReference>
<dbReference type="Gene3D" id="2.30.130.60">
    <property type="match status" value="1"/>
</dbReference>
<dbReference type="Pfam" id="PF17126">
    <property type="entry name" value="RsmF_methylt_CI"/>
    <property type="match status" value="1"/>
</dbReference>
<keyword evidence="2 6" id="KW-0489">Methyltransferase</keyword>
<dbReference type="GO" id="GO:0032259">
    <property type="term" value="P:methylation"/>
    <property type="evidence" value="ECO:0007669"/>
    <property type="project" value="UniProtKB-KW"/>
</dbReference>
<dbReference type="Gene3D" id="3.30.70.1170">
    <property type="entry name" value="Sun protein, domain 3"/>
    <property type="match status" value="1"/>
</dbReference>